<keyword evidence="8 9" id="KW-0472">Membrane</keyword>
<dbReference type="EMBL" id="KN880439">
    <property type="protein sequence ID" value="KIY72887.1"/>
    <property type="molecule type" value="Genomic_DNA"/>
</dbReference>
<comment type="subcellular location">
    <subcellularLocation>
        <location evidence="1">Golgi apparatus membrane</location>
        <topology evidence="1">Multi-pass membrane protein</topology>
    </subcellularLocation>
</comment>
<dbReference type="GO" id="GO:0005829">
    <property type="term" value="C:cytosol"/>
    <property type="evidence" value="ECO:0007669"/>
    <property type="project" value="GOC"/>
</dbReference>
<evidence type="ECO:0000256" key="7">
    <source>
        <dbReference type="ARBA" id="ARBA00023034"/>
    </source>
</evidence>
<feature type="transmembrane region" description="Helical" evidence="9">
    <location>
        <begin position="163"/>
        <end position="180"/>
    </location>
</feature>
<dbReference type="Proteomes" id="UP000054007">
    <property type="component" value="Unassembled WGS sequence"/>
</dbReference>
<gene>
    <name evidence="10" type="ORF">CYLTODRAFT_434478</name>
</gene>
<dbReference type="AlphaFoldDB" id="A0A0D7BR34"/>
<keyword evidence="7" id="KW-0333">Golgi apparatus</keyword>
<keyword evidence="4 9" id="KW-0812">Transmembrane</keyword>
<name>A0A0D7BR34_9AGAR</name>
<comment type="similarity">
    <text evidence="2">Belongs to the SYS1 family.</text>
</comment>
<keyword evidence="11" id="KW-1185">Reference proteome</keyword>
<keyword evidence="3" id="KW-0813">Transport</keyword>
<dbReference type="GO" id="GO:0034067">
    <property type="term" value="P:protein localization to Golgi apparatus"/>
    <property type="evidence" value="ECO:0007669"/>
    <property type="project" value="TreeGrafter"/>
</dbReference>
<keyword evidence="6 9" id="KW-1133">Transmembrane helix</keyword>
<keyword evidence="5" id="KW-0653">Protein transport</keyword>
<evidence type="ECO:0000256" key="8">
    <source>
        <dbReference type="ARBA" id="ARBA00023136"/>
    </source>
</evidence>
<dbReference type="InterPro" id="IPR019185">
    <property type="entry name" value="Integral_membrane_SYS1-rel"/>
</dbReference>
<protein>
    <recommendedName>
        <fullName evidence="12">Integral membrane protein S linking to the trans Golgi network-domain-containing protein</fullName>
    </recommendedName>
</protein>
<dbReference type="STRING" id="1314674.A0A0D7BR34"/>
<evidence type="ECO:0000256" key="9">
    <source>
        <dbReference type="SAM" id="Phobius"/>
    </source>
</evidence>
<evidence type="ECO:0000256" key="4">
    <source>
        <dbReference type="ARBA" id="ARBA00022692"/>
    </source>
</evidence>
<reference evidence="10 11" key="1">
    <citation type="journal article" date="2015" name="Fungal Genet. Biol.">
        <title>Evolution of novel wood decay mechanisms in Agaricales revealed by the genome sequences of Fistulina hepatica and Cylindrobasidium torrendii.</title>
        <authorList>
            <person name="Floudas D."/>
            <person name="Held B.W."/>
            <person name="Riley R."/>
            <person name="Nagy L.G."/>
            <person name="Koehler G."/>
            <person name="Ransdell A.S."/>
            <person name="Younus H."/>
            <person name="Chow J."/>
            <person name="Chiniquy J."/>
            <person name="Lipzen A."/>
            <person name="Tritt A."/>
            <person name="Sun H."/>
            <person name="Haridas S."/>
            <person name="LaButti K."/>
            <person name="Ohm R.A."/>
            <person name="Kues U."/>
            <person name="Blanchette R.A."/>
            <person name="Grigoriev I.V."/>
            <person name="Minto R.E."/>
            <person name="Hibbett D.S."/>
        </authorList>
    </citation>
    <scope>NUCLEOTIDE SEQUENCE [LARGE SCALE GENOMIC DNA]</scope>
    <source>
        <strain evidence="10 11">FP15055 ss-10</strain>
    </source>
</reference>
<evidence type="ECO:0000256" key="6">
    <source>
        <dbReference type="ARBA" id="ARBA00022989"/>
    </source>
</evidence>
<feature type="transmembrane region" description="Helical" evidence="9">
    <location>
        <begin position="136"/>
        <end position="157"/>
    </location>
</feature>
<sequence>MPPQKQAGSSTWDPVLILSQIISLQTIHYLALCVVIPASLATFADRESMDWEGGAASVGMILDWRNIAGRPTSSNSWARNGYAWVWSAGKKVGVGDDGADGWVVDPLRGWVISVCWLAACVADTYWIYTIVRRPRLVLDFALTFLFIHVLLTSYYSASFPTSLFWWGIMIVGTVGVVIAAEQLCVRREMDVGLEVNVDDLERDALERVENRVDSDDEDLENIEMRAISPRRD</sequence>
<accession>A0A0D7BR34</accession>
<evidence type="ECO:0000256" key="3">
    <source>
        <dbReference type="ARBA" id="ARBA00022448"/>
    </source>
</evidence>
<dbReference type="PANTHER" id="PTHR12952">
    <property type="entry name" value="SYS1"/>
    <property type="match status" value="1"/>
</dbReference>
<proteinExistence type="inferred from homology"/>
<dbReference type="PANTHER" id="PTHR12952:SF0">
    <property type="entry name" value="PROTEIN SYS1 HOMOLOG"/>
    <property type="match status" value="1"/>
</dbReference>
<dbReference type="Pfam" id="PF09801">
    <property type="entry name" value="SYS1"/>
    <property type="match status" value="2"/>
</dbReference>
<feature type="transmembrane region" description="Helical" evidence="9">
    <location>
        <begin position="21"/>
        <end position="44"/>
    </location>
</feature>
<evidence type="ECO:0000256" key="5">
    <source>
        <dbReference type="ARBA" id="ARBA00022927"/>
    </source>
</evidence>
<feature type="transmembrane region" description="Helical" evidence="9">
    <location>
        <begin position="110"/>
        <end position="129"/>
    </location>
</feature>
<evidence type="ECO:0008006" key="12">
    <source>
        <dbReference type="Google" id="ProtNLM"/>
    </source>
</evidence>
<evidence type="ECO:0000256" key="2">
    <source>
        <dbReference type="ARBA" id="ARBA00008160"/>
    </source>
</evidence>
<dbReference type="GO" id="GO:0005802">
    <property type="term" value="C:trans-Golgi network"/>
    <property type="evidence" value="ECO:0007669"/>
    <property type="project" value="TreeGrafter"/>
</dbReference>
<evidence type="ECO:0000313" key="10">
    <source>
        <dbReference type="EMBL" id="KIY72887.1"/>
    </source>
</evidence>
<dbReference type="GO" id="GO:0043001">
    <property type="term" value="P:Golgi to plasma membrane protein transport"/>
    <property type="evidence" value="ECO:0007669"/>
    <property type="project" value="TreeGrafter"/>
</dbReference>
<dbReference type="GO" id="GO:0000139">
    <property type="term" value="C:Golgi membrane"/>
    <property type="evidence" value="ECO:0007669"/>
    <property type="project" value="UniProtKB-SubCell"/>
</dbReference>
<evidence type="ECO:0000256" key="1">
    <source>
        <dbReference type="ARBA" id="ARBA00004653"/>
    </source>
</evidence>
<dbReference type="OrthoDB" id="542931at2759"/>
<evidence type="ECO:0000313" key="11">
    <source>
        <dbReference type="Proteomes" id="UP000054007"/>
    </source>
</evidence>
<organism evidence="10 11">
    <name type="scientific">Cylindrobasidium torrendii FP15055 ss-10</name>
    <dbReference type="NCBI Taxonomy" id="1314674"/>
    <lineage>
        <taxon>Eukaryota</taxon>
        <taxon>Fungi</taxon>
        <taxon>Dikarya</taxon>
        <taxon>Basidiomycota</taxon>
        <taxon>Agaricomycotina</taxon>
        <taxon>Agaricomycetes</taxon>
        <taxon>Agaricomycetidae</taxon>
        <taxon>Agaricales</taxon>
        <taxon>Marasmiineae</taxon>
        <taxon>Physalacriaceae</taxon>
        <taxon>Cylindrobasidium</taxon>
    </lineage>
</organism>
<dbReference type="GO" id="GO:0006895">
    <property type="term" value="P:Golgi to endosome transport"/>
    <property type="evidence" value="ECO:0007669"/>
    <property type="project" value="TreeGrafter"/>
</dbReference>